<dbReference type="PANTHER" id="PTHR43155">
    <property type="entry name" value="CYCLIC DI-GMP PHOSPHODIESTERASE PA4108-RELATED"/>
    <property type="match status" value="1"/>
</dbReference>
<dbReference type="Proteomes" id="UP000182190">
    <property type="component" value="Unassembled WGS sequence"/>
</dbReference>
<evidence type="ECO:0000259" key="1">
    <source>
        <dbReference type="SMART" id="SM00065"/>
    </source>
</evidence>
<dbReference type="Gene3D" id="3.40.50.300">
    <property type="entry name" value="P-loop containing nucleotide triphosphate hydrolases"/>
    <property type="match status" value="1"/>
</dbReference>
<dbReference type="InterPro" id="IPR029016">
    <property type="entry name" value="GAF-like_dom_sf"/>
</dbReference>
<dbReference type="SUPFAM" id="SSF52540">
    <property type="entry name" value="P-loop containing nucleoside triphosphate hydrolases"/>
    <property type="match status" value="1"/>
</dbReference>
<protein>
    <submittedName>
        <fullName evidence="2">Adenylate/Guanylate Cyclase</fullName>
    </submittedName>
</protein>
<evidence type="ECO:0000313" key="2">
    <source>
        <dbReference type="EMBL" id="VXD20152.1"/>
    </source>
</evidence>
<dbReference type="Pfam" id="PF01590">
    <property type="entry name" value="GAF"/>
    <property type="match status" value="3"/>
</dbReference>
<dbReference type="EMBL" id="CZCS02000191">
    <property type="protein sequence ID" value="VXD20152.1"/>
    <property type="molecule type" value="Genomic_DNA"/>
</dbReference>
<sequence>MNLTSIPTYHYKVGGHLSLDTPSYVIRQADRDLYEALKAGEFCYVLNARQMGKTSLRVRTLHQLQDEGFACAAVDLTKIGSQDITPDQWYAGIMRRLVTSFRLPIHLKAWLQEREFLPPIQRLSELIEQVLLDCIQQPIIIFIDEVDSILSLNFCVDDFFAFIRTCDEYPLLTFALLGVATPNDLMQDKSCNPFNIGRPIQLNGFCYQEVQPLINGLIGKISQPELVLKTILDWTGGQPFLTQKLCYLIHQKVIENTQYLDIPSSQVQSWVEQLIHTRFIENWESQDEPPHLKTIRDRILKADNRITSRLTLYQNILRKGSIPTDITVEQMELRLSGLVVKQGTDLKVYNRIYETVFNENWLQKTLASQEPSFNQIIAEKEQKLLSMLREMEGKEFDDILSEILGSIALKLVELMCVDRMTIYFIDKDKNEIWSISTRFTGNQTTKISILANNQTAGRVTIYKKAIPTTSDYSADWYSIFAQTQNPRIGYQIYNQLTLPLGEDHQTIFAFVHLVNKLKKNHFSADSFQDKIDKAGFTEIEPQQFSQYAPGLQRILTSCYESYKLTQKIQASEALTEATRTVHQSSLDCEEIIQRVMKAAKKLMNADRSTLWLLDKITQELWTQIPFEDGSIRELRLKIGQGFAGKVAETGNTLNIPFDLYAHPDSEISQKTDQKTGYRTCSLLCMPVWNPDGELIGVTQLINRRKQGEFPEYEPDDWPTAPECFEASFDANSQKYMQIFNSQVGVALYNARQYEAMKQHAENTPQGVISQTLAMLNQVMDGQGFDEILDATLRSITLKTGKLLNADRTTIFMLDEERNEFWSMIAESEENCPLEIRVPADKGIVGEVARLKKVVNIPYDFYDDPRSKTAQEQDQKNGYRTYSMLAFPLLNEQGILVTVVQAINKLKSGCDRSLPLSEKIDHQGFTSDDEQQFLENAPLIRMILESFCSYHKTARGQRVAAALMAATRSVSQSSLELDEILKRVMAAAKDLMMADRSTLWLLDRQNNQLWTKITFNDGSEHEIRIQVGQGYAGKVAEMGVSLNIPFDLYDYPDSETAKKTDQKTGYRTCSLLCMPVWNPDGELIGVTQLVNKKKPVEDDDQVLSYDTEVPEAFRVSFDSNDQKYMQVFNNQVGVILQNAELLAAVKHQEKSFREKFNQDNREQGTGNRE</sequence>
<dbReference type="RefSeq" id="WP_083618635.1">
    <property type="nucleotide sequence ID" value="NZ_LR735008.1"/>
</dbReference>
<dbReference type="OrthoDB" id="434800at2"/>
<dbReference type="InterPro" id="IPR027417">
    <property type="entry name" value="P-loop_NTPase"/>
</dbReference>
<dbReference type="InterPro" id="IPR003018">
    <property type="entry name" value="GAF"/>
</dbReference>
<accession>A0A7Z9E0U9</accession>
<dbReference type="Gene3D" id="3.30.450.40">
    <property type="match status" value="4"/>
</dbReference>
<feature type="domain" description="GAF" evidence="1">
    <location>
        <begin position="783"/>
        <end position="953"/>
    </location>
</feature>
<feature type="domain" description="GAF" evidence="1">
    <location>
        <begin position="975"/>
        <end position="1145"/>
    </location>
</feature>
<reference evidence="2" key="1">
    <citation type="submission" date="2019-10" db="EMBL/GenBank/DDBJ databases">
        <authorList>
            <consortium name="Genoscope - CEA"/>
            <person name="William W."/>
        </authorList>
    </citation>
    <scope>NUCLEOTIDE SEQUENCE [LARGE SCALE GENOMIC DNA]</scope>
    <source>
        <strain evidence="2">BBR_PRJEB10994</strain>
    </source>
</reference>
<dbReference type="PANTHER" id="PTHR43155:SF2">
    <property type="entry name" value="CYCLIC DI-GMP PHOSPHODIESTERASE PA4108"/>
    <property type="match status" value="1"/>
</dbReference>
<keyword evidence="3" id="KW-1185">Reference proteome</keyword>
<comment type="caution">
    <text evidence="2">The sequence shown here is derived from an EMBL/GenBank/DDBJ whole genome shotgun (WGS) entry which is preliminary data.</text>
</comment>
<dbReference type="AlphaFoldDB" id="A0A7Z9E0U9"/>
<dbReference type="SUPFAM" id="SSF55781">
    <property type="entry name" value="GAF domain-like"/>
    <property type="match status" value="4"/>
</dbReference>
<proteinExistence type="predicted"/>
<gene>
    <name evidence="2" type="ORF">PL9631_500022</name>
</gene>
<dbReference type="SMART" id="SM00065">
    <property type="entry name" value="GAF"/>
    <property type="match status" value="3"/>
</dbReference>
<organism evidence="2 3">
    <name type="scientific">Planktothrix paucivesiculata PCC 9631</name>
    <dbReference type="NCBI Taxonomy" id="671071"/>
    <lineage>
        <taxon>Bacteria</taxon>
        <taxon>Bacillati</taxon>
        <taxon>Cyanobacteriota</taxon>
        <taxon>Cyanophyceae</taxon>
        <taxon>Oscillatoriophycideae</taxon>
        <taxon>Oscillatoriales</taxon>
        <taxon>Microcoleaceae</taxon>
        <taxon>Planktothrix</taxon>
    </lineage>
</organism>
<name>A0A7Z9E0U9_9CYAN</name>
<evidence type="ECO:0000313" key="3">
    <source>
        <dbReference type="Proteomes" id="UP000182190"/>
    </source>
</evidence>
<feature type="domain" description="GAF" evidence="1">
    <location>
        <begin position="587"/>
        <end position="757"/>
    </location>
</feature>
<dbReference type="Pfam" id="PF14516">
    <property type="entry name" value="AAA_35"/>
    <property type="match status" value="1"/>
</dbReference>